<dbReference type="InterPro" id="IPR051783">
    <property type="entry name" value="NAD(P)-dependent_oxidoreduct"/>
</dbReference>
<dbReference type="Proteomes" id="UP001597375">
    <property type="component" value="Unassembled WGS sequence"/>
</dbReference>
<dbReference type="InterPro" id="IPR036291">
    <property type="entry name" value="NAD(P)-bd_dom_sf"/>
</dbReference>
<dbReference type="EMBL" id="JBHUIT010000031">
    <property type="protein sequence ID" value="MFD2257482.1"/>
    <property type="molecule type" value="Genomic_DNA"/>
</dbReference>
<keyword evidence="3" id="KW-1185">Reference proteome</keyword>
<evidence type="ECO:0000313" key="2">
    <source>
        <dbReference type="EMBL" id="MFD2257482.1"/>
    </source>
</evidence>
<dbReference type="SUPFAM" id="SSF51735">
    <property type="entry name" value="NAD(P)-binding Rossmann-fold domains"/>
    <property type="match status" value="1"/>
</dbReference>
<evidence type="ECO:0000259" key="1">
    <source>
        <dbReference type="Pfam" id="PF01370"/>
    </source>
</evidence>
<dbReference type="PANTHER" id="PTHR48079">
    <property type="entry name" value="PROTEIN YEEZ"/>
    <property type="match status" value="1"/>
</dbReference>
<comment type="caution">
    <text evidence="2">The sequence shown here is derived from an EMBL/GenBank/DDBJ whole genome shotgun (WGS) entry which is preliminary data.</text>
</comment>
<dbReference type="Pfam" id="PF01370">
    <property type="entry name" value="Epimerase"/>
    <property type="match status" value="1"/>
</dbReference>
<reference evidence="3" key="1">
    <citation type="journal article" date="2019" name="Int. J. Syst. Evol. Microbiol.">
        <title>The Global Catalogue of Microorganisms (GCM) 10K type strain sequencing project: providing services to taxonomists for standard genome sequencing and annotation.</title>
        <authorList>
            <consortium name="The Broad Institute Genomics Platform"/>
            <consortium name="The Broad Institute Genome Sequencing Center for Infectious Disease"/>
            <person name="Wu L."/>
            <person name="Ma J."/>
        </authorList>
    </citation>
    <scope>NUCLEOTIDE SEQUENCE [LARGE SCALE GENOMIC DNA]</scope>
    <source>
        <strain evidence="3">CGMCC 4.7106</strain>
    </source>
</reference>
<accession>A0ABW5D8T3</accession>
<organism evidence="2 3">
    <name type="scientific">Luteolibacter algae</name>
    <dbReference type="NCBI Taxonomy" id="454151"/>
    <lineage>
        <taxon>Bacteria</taxon>
        <taxon>Pseudomonadati</taxon>
        <taxon>Verrucomicrobiota</taxon>
        <taxon>Verrucomicrobiia</taxon>
        <taxon>Verrucomicrobiales</taxon>
        <taxon>Verrucomicrobiaceae</taxon>
        <taxon>Luteolibacter</taxon>
    </lineage>
</organism>
<evidence type="ECO:0000313" key="3">
    <source>
        <dbReference type="Proteomes" id="UP001597375"/>
    </source>
</evidence>
<dbReference type="Gene3D" id="3.40.50.720">
    <property type="entry name" value="NAD(P)-binding Rossmann-like Domain"/>
    <property type="match status" value="1"/>
</dbReference>
<dbReference type="InterPro" id="IPR001509">
    <property type="entry name" value="Epimerase_deHydtase"/>
</dbReference>
<name>A0ABW5D8T3_9BACT</name>
<gene>
    <name evidence="2" type="ORF">ACFSSA_12435</name>
</gene>
<dbReference type="RefSeq" id="WP_386820781.1">
    <property type="nucleotide sequence ID" value="NZ_JBHUIT010000031.1"/>
</dbReference>
<feature type="domain" description="NAD-dependent epimerase/dehydratase" evidence="1">
    <location>
        <begin position="5"/>
        <end position="202"/>
    </location>
</feature>
<sequence length="267" mass="29301">MRKLLVVGAGFVGDEILRVFRAHGWEATGVSLSGGAGLIEGDVSEWASVDNFPDADAVVHCAASGRGGEEAYRKVYLQGCENLVRRFPRAKLLFTSSSSVYAQTNGEIVTEESPTQPGRETGKILLAAEKVVVDAGGIVARLAGIYGPGRSVLLRKFLSGEAVIEEDGSRYINQVHRDDIARAVFHLIDLQKFPGGQIFNVCDSVTMSQLEVYQGLARRFGRDLPPRGPRDMNRKRGWTHKQVSNEKLRRSGWEPIYPGFLDAVENL</sequence>
<protein>
    <submittedName>
        <fullName evidence="2">NAD-dependent epimerase/dehydratase family protein</fullName>
    </submittedName>
</protein>
<proteinExistence type="predicted"/>
<dbReference type="PANTHER" id="PTHR48079:SF6">
    <property type="entry name" value="NAD(P)-BINDING DOMAIN-CONTAINING PROTEIN-RELATED"/>
    <property type="match status" value="1"/>
</dbReference>